<dbReference type="OrthoDB" id="3005282at2759"/>
<dbReference type="KEGG" id="more:E1B28_010545"/>
<reference evidence="1" key="1">
    <citation type="journal article" date="2021" name="Genome Biol. Evol.">
        <title>The assembled and annotated genome of the fairy-ring fungus Marasmius oreades.</title>
        <authorList>
            <person name="Hiltunen M."/>
            <person name="Ament-Velasquez S.L."/>
            <person name="Johannesson H."/>
        </authorList>
    </citation>
    <scope>NUCLEOTIDE SEQUENCE</scope>
    <source>
        <strain evidence="1">03SP1</strain>
    </source>
</reference>
<dbReference type="GeneID" id="66079621"/>
<dbReference type="EMBL" id="CM032186">
    <property type="protein sequence ID" value="KAG7091516.1"/>
    <property type="molecule type" value="Genomic_DNA"/>
</dbReference>
<protein>
    <submittedName>
        <fullName evidence="1">Uncharacterized protein</fullName>
    </submittedName>
</protein>
<dbReference type="RefSeq" id="XP_043007986.1">
    <property type="nucleotide sequence ID" value="XM_043155517.1"/>
</dbReference>
<gene>
    <name evidence="1" type="ORF">E1B28_010545</name>
</gene>
<dbReference type="AlphaFoldDB" id="A0A9P7UST5"/>
<organism evidence="1 2">
    <name type="scientific">Marasmius oreades</name>
    <name type="common">fairy-ring Marasmius</name>
    <dbReference type="NCBI Taxonomy" id="181124"/>
    <lineage>
        <taxon>Eukaryota</taxon>
        <taxon>Fungi</taxon>
        <taxon>Dikarya</taxon>
        <taxon>Basidiomycota</taxon>
        <taxon>Agaricomycotina</taxon>
        <taxon>Agaricomycetes</taxon>
        <taxon>Agaricomycetidae</taxon>
        <taxon>Agaricales</taxon>
        <taxon>Marasmiineae</taxon>
        <taxon>Marasmiaceae</taxon>
        <taxon>Marasmius</taxon>
    </lineage>
</organism>
<proteinExistence type="predicted"/>
<dbReference type="Proteomes" id="UP001049176">
    <property type="component" value="Chromosome 6"/>
</dbReference>
<comment type="caution">
    <text evidence="1">The sequence shown here is derived from an EMBL/GenBank/DDBJ whole genome shotgun (WGS) entry which is preliminary data.</text>
</comment>
<evidence type="ECO:0000313" key="2">
    <source>
        <dbReference type="Proteomes" id="UP001049176"/>
    </source>
</evidence>
<accession>A0A9P7UST5</accession>
<keyword evidence="2" id="KW-1185">Reference proteome</keyword>
<evidence type="ECO:0000313" key="1">
    <source>
        <dbReference type="EMBL" id="KAG7091516.1"/>
    </source>
</evidence>
<name>A0A9P7UST5_9AGAR</name>
<sequence length="488" mass="55515">MKHVLKIQKRTQSAEIVPGFGDRRFTVISLEPENEKDVEKIWTVLEPFYETALAQRRVWLTQLFGVGRSMTPTLIYHDEVVNGQTIMDQYKSTPIVSTYLLCRFLNSFSDVQDDGTMRKLTIPLSTGFRDWTFNLRTGSFQYDVINTALSGGSPGSYLDRPRPLPPDCNPPLASNEILRAVPDFLRIVSTFTGMSGQNFRLLTFGTVIDVTKPGILAYFPYISSPVWSCRSVFNTPDILAKYSKSVPSLVDLTFVKNKNKWELAIQFSLRLPEERLQAAFLAQSFPFYKDHAKHLVFVDGLDFSLTGTFTSDPSSCDPPKYLHVPPLSPKWINNIPCLRFQSSKTRLFYWSLDRSGRMEIAEEDWKKYGVPNLKVWSFYGSRWEERDYKAVQEYLHLKKYDLGGQQFANDHGYPILVKGDPHIQPKSKTQAVVSRLGEKAAAPNMCKPIKDSFGKKWKGKQLKADESNSQINVQAGRIGQASIVEDSD</sequence>